<dbReference type="InterPro" id="IPR024079">
    <property type="entry name" value="MetalloPept_cat_dom_sf"/>
</dbReference>
<evidence type="ECO:0000259" key="1">
    <source>
        <dbReference type="Pfam" id="PF13946"/>
    </source>
</evidence>
<proteinExistence type="predicted"/>
<dbReference type="Proteomes" id="UP000199074">
    <property type="component" value="Unassembled WGS sequence"/>
</dbReference>
<protein>
    <recommendedName>
        <fullName evidence="1">DUF4214 domain-containing protein</fullName>
    </recommendedName>
</protein>
<dbReference type="EMBL" id="FPCK01000001">
    <property type="protein sequence ID" value="SFV32586.1"/>
    <property type="molecule type" value="Genomic_DNA"/>
</dbReference>
<accession>A0A1I7NDF8</accession>
<evidence type="ECO:0000313" key="2">
    <source>
        <dbReference type="EMBL" id="SFV32586.1"/>
    </source>
</evidence>
<keyword evidence="3" id="KW-1185">Reference proteome</keyword>
<reference evidence="2 3" key="1">
    <citation type="submission" date="2016-10" db="EMBL/GenBank/DDBJ databases">
        <authorList>
            <person name="de Groot N.N."/>
        </authorList>
    </citation>
    <scope>NUCLEOTIDE SEQUENCE [LARGE SCALE GENOMIC DNA]</scope>
    <source>
        <strain evidence="2 3">IPL20</strain>
    </source>
</reference>
<dbReference type="OrthoDB" id="7975253at2"/>
<organism evidence="2 3">
    <name type="scientific">Devosia crocina</name>
    <dbReference type="NCBI Taxonomy" id="429728"/>
    <lineage>
        <taxon>Bacteria</taxon>
        <taxon>Pseudomonadati</taxon>
        <taxon>Pseudomonadota</taxon>
        <taxon>Alphaproteobacteria</taxon>
        <taxon>Hyphomicrobiales</taxon>
        <taxon>Devosiaceae</taxon>
        <taxon>Devosia</taxon>
    </lineage>
</organism>
<dbReference type="GO" id="GO:0008237">
    <property type="term" value="F:metallopeptidase activity"/>
    <property type="evidence" value="ECO:0007669"/>
    <property type="project" value="InterPro"/>
</dbReference>
<sequence>MLTATYNVPASDWTRAIDAALLEWSEHLVGSANFNIELAFDTETGFLAYAGPRQWVDADILDGKTVWLPSATADRVTGTDVAPGRVDLRITVNLDWPWFFGETEATPSSHYSATSVMVHELAHGLFMIGSESTVTPFRLWADAHPHHHDDDHTNHLADRSSVMFWQGKRGPSWELSDLDIIAAGGSGLATHGDDLIYLPHLPGATVDDGQGDDTAIWLGRFNDFDTVLVNIERLELRGSDPLTTQQQELYRIYDAAFGRVPDLDGLKYWAASGEGIESMSEHFVGSDEFAALYPTRDRGDFLTALYANVHDRAPDEEGFAYWMGRVDLDDAGLLKSFALSDENRSADYIFLA</sequence>
<dbReference type="Gene3D" id="3.40.390.10">
    <property type="entry name" value="Collagenase (Catalytic Domain)"/>
    <property type="match status" value="1"/>
</dbReference>
<evidence type="ECO:0000313" key="3">
    <source>
        <dbReference type="Proteomes" id="UP000199074"/>
    </source>
</evidence>
<gene>
    <name evidence="2" type="ORF">SAMN05216456_1699</name>
</gene>
<dbReference type="STRING" id="429728.SAMN05216456_1699"/>
<dbReference type="RefSeq" id="WP_092423266.1">
    <property type="nucleotide sequence ID" value="NZ_FPCK01000001.1"/>
</dbReference>
<dbReference type="Pfam" id="PF13946">
    <property type="entry name" value="DUF4214"/>
    <property type="match status" value="1"/>
</dbReference>
<dbReference type="AlphaFoldDB" id="A0A1I7NDF8"/>
<dbReference type="InterPro" id="IPR025282">
    <property type="entry name" value="DUF4214"/>
</dbReference>
<name>A0A1I7NDF8_9HYPH</name>
<feature type="domain" description="DUF4214" evidence="1">
    <location>
        <begin position="281"/>
        <end position="344"/>
    </location>
</feature>